<name>A0A1G2MT95_9BACT</name>
<keyword evidence="1" id="KW-0472">Membrane</keyword>
<keyword evidence="1" id="KW-0812">Transmembrane</keyword>
<evidence type="ECO:0000256" key="1">
    <source>
        <dbReference type="SAM" id="Phobius"/>
    </source>
</evidence>
<dbReference type="EMBL" id="MHRQ01000012">
    <property type="protein sequence ID" value="OHA27076.1"/>
    <property type="molecule type" value="Genomic_DNA"/>
</dbReference>
<feature type="transmembrane region" description="Helical" evidence="1">
    <location>
        <begin position="85"/>
        <end position="107"/>
    </location>
</feature>
<feature type="transmembrane region" description="Helical" evidence="1">
    <location>
        <begin position="55"/>
        <end position="79"/>
    </location>
</feature>
<comment type="caution">
    <text evidence="2">The sequence shown here is derived from an EMBL/GenBank/DDBJ whole genome shotgun (WGS) entry which is preliminary data.</text>
</comment>
<accession>A0A1G2MT95</accession>
<gene>
    <name evidence="2" type="ORF">A3C06_01085</name>
</gene>
<evidence type="ECO:0000313" key="3">
    <source>
        <dbReference type="Proteomes" id="UP000177565"/>
    </source>
</evidence>
<evidence type="ECO:0008006" key="4">
    <source>
        <dbReference type="Google" id="ProtNLM"/>
    </source>
</evidence>
<dbReference type="STRING" id="1802312.A3C06_01085"/>
<dbReference type="Proteomes" id="UP000177565">
    <property type="component" value="Unassembled WGS sequence"/>
</dbReference>
<evidence type="ECO:0000313" key="2">
    <source>
        <dbReference type="EMBL" id="OHA27076.1"/>
    </source>
</evidence>
<sequence length="137" mass="15172">MSFALNYWAVLVAGVASMVIGSFWYGPLFGKIWVPLMGFSQEQMKAAQAKGMAKSYALALVGGLVTAAVIAILVSKLGITDVQGAGKLVFTLWVGFIATTLLSTVLWENRPWKLYFINIFYYLVLFFVQAVILTYWV</sequence>
<dbReference type="AlphaFoldDB" id="A0A1G2MT95"/>
<dbReference type="Pfam" id="PF08570">
    <property type="entry name" value="DUF1761"/>
    <property type="match status" value="1"/>
</dbReference>
<proteinExistence type="predicted"/>
<protein>
    <recommendedName>
        <fullName evidence="4">DUF1761 domain-containing protein</fullName>
    </recommendedName>
</protein>
<reference evidence="2 3" key="1">
    <citation type="journal article" date="2016" name="Nat. Commun.">
        <title>Thousands of microbial genomes shed light on interconnected biogeochemical processes in an aquifer system.</title>
        <authorList>
            <person name="Anantharaman K."/>
            <person name="Brown C.T."/>
            <person name="Hug L.A."/>
            <person name="Sharon I."/>
            <person name="Castelle C.J."/>
            <person name="Probst A.J."/>
            <person name="Thomas B.C."/>
            <person name="Singh A."/>
            <person name="Wilkins M.J."/>
            <person name="Karaoz U."/>
            <person name="Brodie E.L."/>
            <person name="Williams K.H."/>
            <person name="Hubbard S.S."/>
            <person name="Banfield J.F."/>
        </authorList>
    </citation>
    <scope>NUCLEOTIDE SEQUENCE [LARGE SCALE GENOMIC DNA]</scope>
</reference>
<organism evidence="2 3">
    <name type="scientific">Candidatus Taylorbacteria bacterium RIFCSPHIGHO2_02_FULL_46_13</name>
    <dbReference type="NCBI Taxonomy" id="1802312"/>
    <lineage>
        <taxon>Bacteria</taxon>
        <taxon>Candidatus Tayloriibacteriota</taxon>
    </lineage>
</organism>
<dbReference type="InterPro" id="IPR013879">
    <property type="entry name" value="DUF1761"/>
</dbReference>
<feature type="transmembrane region" description="Helical" evidence="1">
    <location>
        <begin position="6"/>
        <end position="34"/>
    </location>
</feature>
<feature type="transmembrane region" description="Helical" evidence="1">
    <location>
        <begin position="114"/>
        <end position="136"/>
    </location>
</feature>
<keyword evidence="1" id="KW-1133">Transmembrane helix</keyword>